<dbReference type="GO" id="GO:0016740">
    <property type="term" value="F:transferase activity"/>
    <property type="evidence" value="ECO:0007669"/>
    <property type="project" value="UniProtKB-KW"/>
</dbReference>
<feature type="binding site" evidence="2">
    <location>
        <position position="159"/>
    </location>
    <ligand>
        <name>ATP</name>
        <dbReference type="ChEBI" id="CHEBI:30616"/>
    </ligand>
</feature>
<reference evidence="3 4" key="1">
    <citation type="submission" date="2020-08" db="EMBL/GenBank/DDBJ databases">
        <authorList>
            <person name="Ren C."/>
            <person name="Gu Y."/>
            <person name="Xu Y."/>
        </authorList>
    </citation>
    <scope>NUCLEOTIDE SEQUENCE [LARGE SCALE GENOMIC DNA]</scope>
    <source>
        <strain evidence="3 4">LBM18003</strain>
    </source>
</reference>
<feature type="binding site" evidence="2">
    <location>
        <position position="184"/>
    </location>
    <ligand>
        <name>ATP</name>
        <dbReference type="ChEBI" id="CHEBI:30616"/>
    </ligand>
</feature>
<keyword evidence="2" id="KW-0963">Cytoplasm</keyword>
<name>A0A7G9WEL7_9FIRM</name>
<evidence type="ECO:0000313" key="4">
    <source>
        <dbReference type="Proteomes" id="UP000516046"/>
    </source>
</evidence>
<dbReference type="GO" id="GO:0005524">
    <property type="term" value="F:ATP binding"/>
    <property type="evidence" value="ECO:0007669"/>
    <property type="project" value="UniProtKB-KW"/>
</dbReference>
<keyword evidence="2" id="KW-0067">ATP-binding</keyword>
<dbReference type="RefSeq" id="WP_212506197.1">
    <property type="nucleotide sequence ID" value="NZ_CP060696.1"/>
</dbReference>
<dbReference type="InterPro" id="IPR008513">
    <property type="entry name" value="tRNA(Met)_cyd_acetate_ligase"/>
</dbReference>
<keyword evidence="2" id="KW-0547">Nucleotide-binding</keyword>
<comment type="caution">
    <text evidence="2">Lacks conserved residue(s) required for the propagation of feature annotation.</text>
</comment>
<dbReference type="GO" id="GO:0006400">
    <property type="term" value="P:tRNA modification"/>
    <property type="evidence" value="ECO:0007669"/>
    <property type="project" value="UniProtKB-UniRule"/>
</dbReference>
<dbReference type="Gene3D" id="3.40.50.620">
    <property type="entry name" value="HUPs"/>
    <property type="match status" value="1"/>
</dbReference>
<accession>A0A7G9WEL7</accession>
<keyword evidence="1 2" id="KW-0819">tRNA processing</keyword>
<evidence type="ECO:0000313" key="3">
    <source>
        <dbReference type="EMBL" id="QNO17129.1"/>
    </source>
</evidence>
<sequence>MRLVVIIAEYDPFHKGHEALVKAVRAAGATHVAAVMSGSFVQRGSAACLSKWARTRQALSCGVDLVAELPLPWAVSGAETFARGGVALANALNADVLAFGSECGDAKQLWRAAKLLQSPQMGQKLRENMKAGIQFATARERAAAFLTGEETAALLKQPNNILGIEYCKALQQQKCSMECFTVKRQGAGHGSMEESDFPSATRIRAQIQSGSGWEASLPSGSAAVVRQELAAGHTPASLQRVERAVLYRLRVMSPMEYKTLPDLSEGLENRLYAVAHTAGSLEELYDMVKTKRYSHARLRRLVLAAFLGLRAGDSAGTPPYLKILGFGPKGREVLARAAQKGVLPLLTHASDSRKLDSRGQNVVELENRATDIWALCCPKPAPAGLDRTAGILVLEKGCV</sequence>
<dbReference type="PANTHER" id="PTHR37825:SF1">
    <property type="entry name" value="TRNA(MET) CYTIDINE ACETATE LIGASE"/>
    <property type="match status" value="1"/>
</dbReference>
<keyword evidence="4" id="KW-1185">Reference proteome</keyword>
<dbReference type="InterPro" id="IPR014729">
    <property type="entry name" value="Rossmann-like_a/b/a_fold"/>
</dbReference>
<dbReference type="EC" id="6.3.4.-" evidence="2"/>
<dbReference type="PANTHER" id="PTHR37825">
    <property type="entry name" value="TRNA(MET) CYTIDINE ACETATE LIGASE"/>
    <property type="match status" value="1"/>
</dbReference>
<dbReference type="HAMAP" id="MF_01539">
    <property type="entry name" value="TmcAL"/>
    <property type="match status" value="1"/>
</dbReference>
<feature type="binding site" evidence="2">
    <location>
        <begin position="7"/>
        <end position="20"/>
    </location>
    <ligand>
        <name>ATP</name>
        <dbReference type="ChEBI" id="CHEBI:30616"/>
    </ligand>
</feature>
<evidence type="ECO:0000256" key="1">
    <source>
        <dbReference type="ARBA" id="ARBA00022694"/>
    </source>
</evidence>
<comment type="function">
    <text evidence="2">Catalyzes the formation of N(4)-acetylcytidine (ac(4)C) at the wobble position of elongator tRNA(Met), using acetate and ATP as substrates. First activates an acetate ion to form acetyladenylate (Ac-AMP) and then transfers the acetyl group to tRNA to form ac(4)C34.</text>
</comment>
<keyword evidence="3" id="KW-0808">Transferase</keyword>
<evidence type="ECO:0000256" key="2">
    <source>
        <dbReference type="HAMAP-Rule" id="MF_01539"/>
    </source>
</evidence>
<dbReference type="GO" id="GO:0000049">
    <property type="term" value="F:tRNA binding"/>
    <property type="evidence" value="ECO:0007669"/>
    <property type="project" value="UniProtKB-KW"/>
</dbReference>
<comment type="subcellular location">
    <subcellularLocation>
        <location evidence="2">Cytoplasm</location>
    </subcellularLocation>
</comment>
<dbReference type="KEGG" id="caml:H6X83_09195"/>
<organism evidence="3 4">
    <name type="scientific">Caproicibacterium amylolyticum</name>
    <dbReference type="NCBI Taxonomy" id="2766537"/>
    <lineage>
        <taxon>Bacteria</taxon>
        <taxon>Bacillati</taxon>
        <taxon>Bacillota</taxon>
        <taxon>Clostridia</taxon>
        <taxon>Eubacteriales</taxon>
        <taxon>Oscillospiraceae</taxon>
        <taxon>Caproicibacterium</taxon>
    </lineage>
</organism>
<dbReference type="GO" id="GO:0016879">
    <property type="term" value="F:ligase activity, forming carbon-nitrogen bonds"/>
    <property type="evidence" value="ECO:0007669"/>
    <property type="project" value="UniProtKB-UniRule"/>
</dbReference>
<protein>
    <recommendedName>
        <fullName evidence="2">tRNA(Met) cytidine acetate ligase</fullName>
        <ecNumber evidence="2">6.3.4.-</ecNumber>
    </recommendedName>
</protein>
<dbReference type="EMBL" id="CP060696">
    <property type="protein sequence ID" value="QNO17129.1"/>
    <property type="molecule type" value="Genomic_DNA"/>
</dbReference>
<dbReference type="SUPFAM" id="SSF52374">
    <property type="entry name" value="Nucleotidylyl transferase"/>
    <property type="match status" value="1"/>
</dbReference>
<feature type="binding site" evidence="2">
    <location>
        <position position="100"/>
    </location>
    <ligand>
        <name>ATP</name>
        <dbReference type="ChEBI" id="CHEBI:30616"/>
    </ligand>
</feature>
<keyword evidence="2" id="KW-0820">tRNA-binding</keyword>
<dbReference type="GO" id="GO:0005737">
    <property type="term" value="C:cytoplasm"/>
    <property type="evidence" value="ECO:0007669"/>
    <property type="project" value="UniProtKB-SubCell"/>
</dbReference>
<dbReference type="Proteomes" id="UP000516046">
    <property type="component" value="Chromosome"/>
</dbReference>
<comment type="catalytic activity">
    <reaction evidence="2">
        <text>cytidine(34) in elongator tRNA(Met) + acetate + ATP = N(4)-acetylcytidine(34) in elongator tRNA(Met) + AMP + diphosphate</text>
        <dbReference type="Rhea" id="RHEA:58144"/>
        <dbReference type="Rhea" id="RHEA-COMP:10693"/>
        <dbReference type="Rhea" id="RHEA-COMP:10694"/>
        <dbReference type="ChEBI" id="CHEBI:30089"/>
        <dbReference type="ChEBI" id="CHEBI:30616"/>
        <dbReference type="ChEBI" id="CHEBI:33019"/>
        <dbReference type="ChEBI" id="CHEBI:74900"/>
        <dbReference type="ChEBI" id="CHEBI:82748"/>
        <dbReference type="ChEBI" id="CHEBI:456215"/>
    </reaction>
</comment>
<dbReference type="Pfam" id="PF05636">
    <property type="entry name" value="HIGH_NTase1"/>
    <property type="match status" value="1"/>
</dbReference>
<proteinExistence type="inferred from homology"/>
<gene>
    <name evidence="2" type="primary">tmcAL</name>
    <name evidence="3" type="ORF">H6X83_09195</name>
</gene>
<comment type="similarity">
    <text evidence="2">Belongs to the TmcAL family.</text>
</comment>
<dbReference type="AlphaFoldDB" id="A0A7G9WEL7"/>
<keyword evidence="2" id="KW-0694">RNA-binding</keyword>
<keyword evidence="2" id="KW-0436">Ligase</keyword>